<protein>
    <submittedName>
        <fullName evidence="1">Uncharacterized protein</fullName>
    </submittedName>
</protein>
<geneLocation type="mitochondrion" evidence="1"/>
<organism evidence="1">
    <name type="scientific">Picea glauca</name>
    <name type="common">White spruce</name>
    <name type="synonym">Pinus glauca</name>
    <dbReference type="NCBI Taxonomy" id="3330"/>
    <lineage>
        <taxon>Eukaryota</taxon>
        <taxon>Viridiplantae</taxon>
        <taxon>Streptophyta</taxon>
        <taxon>Embryophyta</taxon>
        <taxon>Tracheophyta</taxon>
        <taxon>Spermatophyta</taxon>
        <taxon>Pinopsida</taxon>
        <taxon>Pinidae</taxon>
        <taxon>Conifers I</taxon>
        <taxon>Pinales</taxon>
        <taxon>Pinaceae</taxon>
        <taxon>Picea</taxon>
    </lineage>
</organism>
<reference evidence="1" key="1">
    <citation type="journal article" date="2015" name="Genome Biol. Evol.">
        <title>Organellar Genomes of White Spruce (Picea glauca): Assembly and Annotation.</title>
        <authorList>
            <person name="Jackman S.D."/>
            <person name="Warren R.L."/>
            <person name="Gibb E.A."/>
            <person name="Vandervalk B.P."/>
            <person name="Mohamadi H."/>
            <person name="Chu J."/>
            <person name="Raymond A."/>
            <person name="Pleasance S."/>
            <person name="Coope R."/>
            <person name="Wildung M.R."/>
            <person name="Ritland C.E."/>
            <person name="Bousquet J."/>
            <person name="Jones S.J."/>
            <person name="Bohlmann J."/>
            <person name="Birol I."/>
        </authorList>
    </citation>
    <scope>NUCLEOTIDE SEQUENCE [LARGE SCALE GENOMIC DNA]</scope>
    <source>
        <tissue evidence="1">Flushing bud</tissue>
    </source>
</reference>
<dbReference type="EMBL" id="LKAM01000002">
    <property type="protein sequence ID" value="KUM50073.1"/>
    <property type="molecule type" value="Genomic_DNA"/>
</dbReference>
<comment type="caution">
    <text evidence="1">The sequence shown here is derived from an EMBL/GenBank/DDBJ whole genome shotgun (WGS) entry which is preliminary data.</text>
</comment>
<evidence type="ECO:0000313" key="1">
    <source>
        <dbReference type="EMBL" id="KUM50073.1"/>
    </source>
</evidence>
<sequence length="50" mass="5675">MAAIHDNMIYSSCCSCCEKRMNAGRSQTVSALITYMGHYWSQQVSVIWVI</sequence>
<proteinExistence type="predicted"/>
<gene>
    <name evidence="1" type="ORF">ABT39_MTgene3301</name>
</gene>
<keyword evidence="1" id="KW-0496">Mitochondrion</keyword>
<accession>A0A117NIJ6</accession>
<name>A0A117NIJ6_PICGL</name>
<dbReference type="AlphaFoldDB" id="A0A117NIJ6"/>